<keyword evidence="2" id="KW-0902">Two-component regulatory system</keyword>
<evidence type="ECO:0000256" key="2">
    <source>
        <dbReference type="ARBA" id="ARBA00023012"/>
    </source>
</evidence>
<dbReference type="InterPro" id="IPR001789">
    <property type="entry name" value="Sig_transdc_resp-reg_receiver"/>
</dbReference>
<sequence length="77" mass="8500">MPGIDGVAASQAIRAQPGGSELPIIALTANTFSEDRQRCLDAGMDDHISKPVDPERLFATLYRWLAIADERHEHRLS</sequence>
<gene>
    <name evidence="4" type="primary">rcsC_228</name>
    <name evidence="4" type="ORF">SDC9_172305</name>
</gene>
<keyword evidence="1" id="KW-0597">Phosphoprotein</keyword>
<dbReference type="AlphaFoldDB" id="A0A645GFL3"/>
<dbReference type="EC" id="2.7.13.3" evidence="4"/>
<dbReference type="Pfam" id="PF00072">
    <property type="entry name" value="Response_reg"/>
    <property type="match status" value="1"/>
</dbReference>
<keyword evidence="4" id="KW-0418">Kinase</keyword>
<dbReference type="EMBL" id="VSSQ01073909">
    <property type="protein sequence ID" value="MPN24900.1"/>
    <property type="molecule type" value="Genomic_DNA"/>
</dbReference>
<feature type="domain" description="Response regulatory" evidence="3">
    <location>
        <begin position="1"/>
        <end position="65"/>
    </location>
</feature>
<protein>
    <submittedName>
        <fullName evidence="4">Sensor histidine kinase RcsC</fullName>
        <ecNumber evidence="4">2.7.13.3</ecNumber>
    </submittedName>
</protein>
<proteinExistence type="predicted"/>
<dbReference type="GO" id="GO:0000160">
    <property type="term" value="P:phosphorelay signal transduction system"/>
    <property type="evidence" value="ECO:0007669"/>
    <property type="project" value="UniProtKB-KW"/>
</dbReference>
<name>A0A645GFL3_9ZZZZ</name>
<comment type="caution">
    <text evidence="4">The sequence shown here is derived from an EMBL/GenBank/DDBJ whole genome shotgun (WGS) entry which is preliminary data.</text>
</comment>
<keyword evidence="4" id="KW-0808">Transferase</keyword>
<organism evidence="4">
    <name type="scientific">bioreactor metagenome</name>
    <dbReference type="NCBI Taxonomy" id="1076179"/>
    <lineage>
        <taxon>unclassified sequences</taxon>
        <taxon>metagenomes</taxon>
        <taxon>ecological metagenomes</taxon>
    </lineage>
</organism>
<dbReference type="GO" id="GO:0004673">
    <property type="term" value="F:protein histidine kinase activity"/>
    <property type="evidence" value="ECO:0007669"/>
    <property type="project" value="UniProtKB-EC"/>
</dbReference>
<dbReference type="SUPFAM" id="SSF52172">
    <property type="entry name" value="CheY-like"/>
    <property type="match status" value="1"/>
</dbReference>
<dbReference type="CDD" id="cd17546">
    <property type="entry name" value="REC_hyHK_CKI1_RcsC-like"/>
    <property type="match status" value="1"/>
</dbReference>
<accession>A0A645GFL3</accession>
<dbReference type="PANTHER" id="PTHR45339">
    <property type="entry name" value="HYBRID SIGNAL TRANSDUCTION HISTIDINE KINASE J"/>
    <property type="match status" value="1"/>
</dbReference>
<dbReference type="InterPro" id="IPR011006">
    <property type="entry name" value="CheY-like_superfamily"/>
</dbReference>
<dbReference type="PANTHER" id="PTHR45339:SF1">
    <property type="entry name" value="HYBRID SIGNAL TRANSDUCTION HISTIDINE KINASE J"/>
    <property type="match status" value="1"/>
</dbReference>
<dbReference type="PROSITE" id="PS50110">
    <property type="entry name" value="RESPONSE_REGULATORY"/>
    <property type="match status" value="1"/>
</dbReference>
<evidence type="ECO:0000313" key="4">
    <source>
        <dbReference type="EMBL" id="MPN24900.1"/>
    </source>
</evidence>
<evidence type="ECO:0000256" key="1">
    <source>
        <dbReference type="ARBA" id="ARBA00022553"/>
    </source>
</evidence>
<dbReference type="Gene3D" id="3.40.50.2300">
    <property type="match status" value="1"/>
</dbReference>
<evidence type="ECO:0000259" key="3">
    <source>
        <dbReference type="PROSITE" id="PS50110"/>
    </source>
</evidence>
<reference evidence="4" key="1">
    <citation type="submission" date="2019-08" db="EMBL/GenBank/DDBJ databases">
        <authorList>
            <person name="Kucharzyk K."/>
            <person name="Murdoch R.W."/>
            <person name="Higgins S."/>
            <person name="Loffler F."/>
        </authorList>
    </citation>
    <scope>NUCLEOTIDE SEQUENCE</scope>
</reference>